<gene>
    <name evidence="1" type="ORF">BpHYR1_022378</name>
</gene>
<reference evidence="1 2" key="1">
    <citation type="journal article" date="2018" name="Sci. Rep.">
        <title>Genomic signatures of local adaptation to the degree of environmental predictability in rotifers.</title>
        <authorList>
            <person name="Franch-Gras L."/>
            <person name="Hahn C."/>
            <person name="Garcia-Roger E.M."/>
            <person name="Carmona M.J."/>
            <person name="Serra M."/>
            <person name="Gomez A."/>
        </authorList>
    </citation>
    <scope>NUCLEOTIDE SEQUENCE [LARGE SCALE GENOMIC DNA]</scope>
    <source>
        <strain evidence="1">HYR1</strain>
    </source>
</reference>
<dbReference type="SUPFAM" id="SSF56112">
    <property type="entry name" value="Protein kinase-like (PK-like)"/>
    <property type="match status" value="1"/>
</dbReference>
<dbReference type="InterPro" id="IPR011009">
    <property type="entry name" value="Kinase-like_dom_sf"/>
</dbReference>
<keyword evidence="1" id="KW-0808">Transferase</keyword>
<evidence type="ECO:0000313" key="1">
    <source>
        <dbReference type="EMBL" id="RNA42609.1"/>
    </source>
</evidence>
<evidence type="ECO:0000313" key="2">
    <source>
        <dbReference type="Proteomes" id="UP000276133"/>
    </source>
</evidence>
<protein>
    <submittedName>
        <fullName evidence="1">Peripheral plasma membrane CASK</fullName>
        <ecNumber evidence="1">2.7.4.8</ecNumber>
    </submittedName>
</protein>
<dbReference type="Proteomes" id="UP000276133">
    <property type="component" value="Unassembled WGS sequence"/>
</dbReference>
<organism evidence="1 2">
    <name type="scientific">Brachionus plicatilis</name>
    <name type="common">Marine rotifer</name>
    <name type="synonym">Brachionus muelleri</name>
    <dbReference type="NCBI Taxonomy" id="10195"/>
    <lineage>
        <taxon>Eukaryota</taxon>
        <taxon>Metazoa</taxon>
        <taxon>Spiralia</taxon>
        <taxon>Gnathifera</taxon>
        <taxon>Rotifera</taxon>
        <taxon>Eurotatoria</taxon>
        <taxon>Monogononta</taxon>
        <taxon>Pseudotrocha</taxon>
        <taxon>Ploima</taxon>
        <taxon>Brachionidae</taxon>
        <taxon>Brachionus</taxon>
    </lineage>
</organism>
<dbReference type="EMBL" id="REGN01000346">
    <property type="protein sequence ID" value="RNA42609.1"/>
    <property type="molecule type" value="Genomic_DNA"/>
</dbReference>
<name>A0A3M7T3X6_BRAPC</name>
<accession>A0A3M7T3X6</accession>
<dbReference type="STRING" id="10195.A0A3M7T3X6"/>
<dbReference type="AlphaFoldDB" id="A0A3M7T3X6"/>
<sequence length="98" mass="11251">MADDTLFEDVYEIGDLIGNGPFSVVKKCFHRESREIFAVKVVDIEKFISSPGLSIEEKLFYHCFYCCFVNSFRLISEVTNFLVNLVIVEADTTFFTSD</sequence>
<comment type="caution">
    <text evidence="1">The sequence shown here is derived from an EMBL/GenBank/DDBJ whole genome shotgun (WGS) entry which is preliminary data.</text>
</comment>
<dbReference type="EC" id="2.7.4.8" evidence="1"/>
<dbReference type="GO" id="GO:0004385">
    <property type="term" value="F:GMP kinase activity"/>
    <property type="evidence" value="ECO:0007669"/>
    <property type="project" value="UniProtKB-EC"/>
</dbReference>
<dbReference type="OrthoDB" id="336747at2759"/>
<keyword evidence="2" id="KW-1185">Reference proteome</keyword>
<dbReference type="Gene3D" id="3.30.200.20">
    <property type="entry name" value="Phosphorylase Kinase, domain 1"/>
    <property type="match status" value="1"/>
</dbReference>
<proteinExistence type="predicted"/>